<dbReference type="Gene3D" id="1.20.1260.140">
    <property type="entry name" value="Alternative oxidase"/>
    <property type="match status" value="1"/>
</dbReference>
<dbReference type="Pfam" id="PF01786">
    <property type="entry name" value="AOX"/>
    <property type="match status" value="1"/>
</dbReference>
<evidence type="ECO:0000256" key="8">
    <source>
        <dbReference type="ARBA" id="ARBA00022982"/>
    </source>
</evidence>
<dbReference type="PANTHER" id="PTHR31803:SF3">
    <property type="entry name" value="ALTERNATIVE OXIDASE"/>
    <property type="match status" value="1"/>
</dbReference>
<dbReference type="GO" id="GO:0046872">
    <property type="term" value="F:metal ion binding"/>
    <property type="evidence" value="ECO:0007669"/>
    <property type="project" value="UniProtKB-KW"/>
</dbReference>
<evidence type="ECO:0000256" key="5">
    <source>
        <dbReference type="ARBA" id="ARBA00022660"/>
    </source>
</evidence>
<dbReference type="InterPro" id="IPR002680">
    <property type="entry name" value="AOX"/>
</dbReference>
<dbReference type="AlphaFoldDB" id="F4PML1"/>
<dbReference type="STRING" id="1054147.F4PML1"/>
<feature type="region of interest" description="Disordered" evidence="13">
    <location>
        <begin position="132"/>
        <end position="156"/>
    </location>
</feature>
<evidence type="ECO:0000256" key="4">
    <source>
        <dbReference type="ARBA" id="ARBA00022448"/>
    </source>
</evidence>
<proteinExistence type="inferred from homology"/>
<dbReference type="Proteomes" id="UP000007797">
    <property type="component" value="Unassembled WGS sequence"/>
</dbReference>
<protein>
    <submittedName>
        <fullName evidence="14">Alternative oxidase</fullName>
    </submittedName>
</protein>
<keyword evidence="9" id="KW-1133">Transmembrane helix</keyword>
<accession>F4PML1</accession>
<dbReference type="KEGG" id="dfa:DFA_05792"/>
<evidence type="ECO:0000256" key="13">
    <source>
        <dbReference type="SAM" id="MobiDB-lite"/>
    </source>
</evidence>
<evidence type="ECO:0000256" key="1">
    <source>
        <dbReference type="ARBA" id="ARBA00001962"/>
    </source>
</evidence>
<keyword evidence="4" id="KW-0813">Transport</keyword>
<comment type="similarity">
    <text evidence="3">Belongs to the alternative oxidase family.</text>
</comment>
<reference evidence="15" key="1">
    <citation type="journal article" date="2011" name="Genome Res.">
        <title>Phylogeny-wide analysis of social amoeba genomes highlights ancient origins for complex intercellular communication.</title>
        <authorList>
            <person name="Heidel A.J."/>
            <person name="Lawal H.M."/>
            <person name="Felder M."/>
            <person name="Schilde C."/>
            <person name="Helps N.R."/>
            <person name="Tunggal B."/>
            <person name="Rivero F."/>
            <person name="John U."/>
            <person name="Schleicher M."/>
            <person name="Eichinger L."/>
            <person name="Platzer M."/>
            <person name="Noegel A.A."/>
            <person name="Schaap P."/>
            <person name="Gloeckner G."/>
        </authorList>
    </citation>
    <scope>NUCLEOTIDE SEQUENCE [LARGE SCALE GENOMIC DNA]</scope>
    <source>
        <strain evidence="15">SH3</strain>
    </source>
</reference>
<keyword evidence="7" id="KW-0479">Metal-binding</keyword>
<comment type="subcellular location">
    <subcellularLocation>
        <location evidence="2">Membrane</location>
    </subcellularLocation>
</comment>
<evidence type="ECO:0000313" key="14">
    <source>
        <dbReference type="EMBL" id="EGG23658.1"/>
    </source>
</evidence>
<evidence type="ECO:0000256" key="12">
    <source>
        <dbReference type="ARBA" id="ARBA00023136"/>
    </source>
</evidence>
<evidence type="ECO:0000256" key="2">
    <source>
        <dbReference type="ARBA" id="ARBA00004370"/>
    </source>
</evidence>
<organism evidence="14 15">
    <name type="scientific">Cavenderia fasciculata</name>
    <name type="common">Slime mold</name>
    <name type="synonym">Dictyostelium fasciculatum</name>
    <dbReference type="NCBI Taxonomy" id="261658"/>
    <lineage>
        <taxon>Eukaryota</taxon>
        <taxon>Amoebozoa</taxon>
        <taxon>Evosea</taxon>
        <taxon>Eumycetozoa</taxon>
        <taxon>Dictyostelia</taxon>
        <taxon>Acytosteliales</taxon>
        <taxon>Cavenderiaceae</taxon>
        <taxon>Cavenderia</taxon>
    </lineage>
</organism>
<keyword evidence="15" id="KW-1185">Reference proteome</keyword>
<keyword evidence="10" id="KW-0560">Oxidoreductase</keyword>
<gene>
    <name evidence="14" type="primary">aoxA</name>
    <name evidence="14" type="ORF">DFA_05792</name>
</gene>
<evidence type="ECO:0000256" key="9">
    <source>
        <dbReference type="ARBA" id="ARBA00022989"/>
    </source>
</evidence>
<dbReference type="PANTHER" id="PTHR31803">
    <property type="entry name" value="ALTERNATIVE OXIDASE"/>
    <property type="match status" value="1"/>
</dbReference>
<dbReference type="GeneID" id="14875851"/>
<evidence type="ECO:0000256" key="11">
    <source>
        <dbReference type="ARBA" id="ARBA00023004"/>
    </source>
</evidence>
<dbReference type="GO" id="GO:0010230">
    <property type="term" value="P:alternative respiration"/>
    <property type="evidence" value="ECO:0007669"/>
    <property type="project" value="TreeGrafter"/>
</dbReference>
<dbReference type="OrthoDB" id="16906at2759"/>
<dbReference type="InterPro" id="IPR038659">
    <property type="entry name" value="AOX_sf"/>
</dbReference>
<evidence type="ECO:0000256" key="6">
    <source>
        <dbReference type="ARBA" id="ARBA00022692"/>
    </source>
</evidence>
<comment type="cofactor">
    <cofactor evidence="1">
        <name>Fe cation</name>
        <dbReference type="ChEBI" id="CHEBI:24875"/>
    </cofactor>
</comment>
<keyword evidence="8" id="KW-0249">Electron transport</keyword>
<evidence type="ECO:0000256" key="10">
    <source>
        <dbReference type="ARBA" id="ARBA00023002"/>
    </source>
</evidence>
<dbReference type="GO" id="GO:0016020">
    <property type="term" value="C:membrane"/>
    <property type="evidence" value="ECO:0007669"/>
    <property type="project" value="UniProtKB-SubCell"/>
</dbReference>
<keyword evidence="12" id="KW-0472">Membrane</keyword>
<dbReference type="EMBL" id="GL883008">
    <property type="protein sequence ID" value="EGG23658.1"/>
    <property type="molecule type" value="Genomic_DNA"/>
</dbReference>
<dbReference type="GO" id="GO:0005739">
    <property type="term" value="C:mitochondrion"/>
    <property type="evidence" value="ECO:0007669"/>
    <property type="project" value="TreeGrafter"/>
</dbReference>
<evidence type="ECO:0000256" key="3">
    <source>
        <dbReference type="ARBA" id="ARBA00008388"/>
    </source>
</evidence>
<dbReference type="RefSeq" id="XP_004361509.1">
    <property type="nucleotide sequence ID" value="XM_004361452.1"/>
</dbReference>
<evidence type="ECO:0000256" key="7">
    <source>
        <dbReference type="ARBA" id="ARBA00022723"/>
    </source>
</evidence>
<keyword evidence="6" id="KW-0812">Transmembrane</keyword>
<evidence type="ECO:0000313" key="15">
    <source>
        <dbReference type="Proteomes" id="UP000007797"/>
    </source>
</evidence>
<keyword evidence="5" id="KW-0679">Respiratory chain</keyword>
<dbReference type="GO" id="GO:0009916">
    <property type="term" value="F:alternative oxidase activity"/>
    <property type="evidence" value="ECO:0007669"/>
    <property type="project" value="InterPro"/>
</dbReference>
<sequence length="392" mass="44159">MDRETLKMWHGFTIVFLISLTTMSQLLKIKNSLLLSSSSPQSIKSYRRNAPPKPNPNYIAVLDAPEPRHFPRLQEATPVIETTSTSSVYLRGTNLLGQSSLKGRSSSSTSWASSLFGEFEPSQFTSRRRISTAPLTQFQKDPSPEYHRHSTSHAYSKREHLDKIEKEFVTPTRYEPKTFGDHFARYAVKSLRLLSNMFFKEKYIHYACLLETVAAVPGMAGGMLQHLHSLRTCKNIYVIKTLLDEAENERMHLMTFIEITKPTVGERALIALAQAAYLVDYMILYLVSPKTAHRFVGFLEEEAVLTYTNMLRDLDAGLVENVNAPAIAKAYWGLPEDAKLRDVIMVIRQDEVEHAHVNHDISNTLATEKVPSKQTTPTTPPPSSSSNTATLA</sequence>
<name>F4PML1_CACFS</name>
<keyword evidence="11" id="KW-0408">Iron</keyword>
<feature type="region of interest" description="Disordered" evidence="13">
    <location>
        <begin position="358"/>
        <end position="392"/>
    </location>
</feature>